<dbReference type="Pfam" id="PF01985">
    <property type="entry name" value="CRS1_YhbY"/>
    <property type="match status" value="1"/>
</dbReference>
<dbReference type="PANTHER" id="PTHR40065:SF3">
    <property type="entry name" value="RNA-BINDING PROTEIN YHBY"/>
    <property type="match status" value="1"/>
</dbReference>
<dbReference type="Gene3D" id="3.30.110.60">
    <property type="entry name" value="YhbY-like"/>
    <property type="match status" value="1"/>
</dbReference>
<evidence type="ECO:0000313" key="4">
    <source>
        <dbReference type="EMBL" id="MXR37571.1"/>
    </source>
</evidence>
<proteinExistence type="predicted"/>
<comment type="caution">
    <text evidence="4">The sequence shown here is derived from an EMBL/GenBank/DDBJ whole genome shotgun (WGS) entry which is preliminary data.</text>
</comment>
<dbReference type="Proteomes" id="UP000467214">
    <property type="component" value="Unassembled WGS sequence"/>
</dbReference>
<feature type="domain" description="CRM" evidence="3">
    <location>
        <begin position="3"/>
        <end position="99"/>
    </location>
</feature>
<keyword evidence="5" id="KW-1185">Reference proteome</keyword>
<gene>
    <name evidence="4" type="ORF">GQF02_11340</name>
</gene>
<dbReference type="InterPro" id="IPR035920">
    <property type="entry name" value="YhbY-like_sf"/>
</dbReference>
<organism evidence="4 5">
    <name type="scientific">Craterilacuibacter sinensis</name>
    <dbReference type="NCBI Taxonomy" id="2686017"/>
    <lineage>
        <taxon>Bacteria</taxon>
        <taxon>Pseudomonadati</taxon>
        <taxon>Pseudomonadota</taxon>
        <taxon>Betaproteobacteria</taxon>
        <taxon>Neisseriales</taxon>
        <taxon>Neisseriaceae</taxon>
        <taxon>Craterilacuibacter</taxon>
    </lineage>
</organism>
<evidence type="ECO:0000256" key="1">
    <source>
        <dbReference type="ARBA" id="ARBA00022884"/>
    </source>
</evidence>
<dbReference type="PROSITE" id="PS51295">
    <property type="entry name" value="CRM"/>
    <property type="match status" value="1"/>
</dbReference>
<sequence length="108" mass="12131">MKIELSTFERTYLKGLAHQISPVVMIGNSGLTESVMREIAISLDAHELIKIRVQGDDRNARVALYEQICNDLDAAPVQHIGKLLVLWRPSDKQRIVLPKSKKALKAMP</sequence>
<dbReference type="SMART" id="SM01103">
    <property type="entry name" value="CRS1_YhbY"/>
    <property type="match status" value="1"/>
</dbReference>
<dbReference type="InterPro" id="IPR051925">
    <property type="entry name" value="RNA-binding_domain"/>
</dbReference>
<evidence type="ECO:0000313" key="5">
    <source>
        <dbReference type="Proteomes" id="UP000467214"/>
    </source>
</evidence>
<reference evidence="4 5" key="1">
    <citation type="submission" date="2019-12" db="EMBL/GenBank/DDBJ databases">
        <title>Neisseriaceae gen. nov. sp. Genome sequencing and assembly.</title>
        <authorList>
            <person name="Liu Z."/>
            <person name="Li A."/>
        </authorList>
    </citation>
    <scope>NUCLEOTIDE SEQUENCE [LARGE SCALE GENOMIC DNA]</scope>
    <source>
        <strain evidence="4 5">B2N2-7</strain>
    </source>
</reference>
<name>A0A845BSP5_9NEIS</name>
<accession>A0A845BSP5</accession>
<dbReference type="PANTHER" id="PTHR40065">
    <property type="entry name" value="RNA-BINDING PROTEIN YHBY"/>
    <property type="match status" value="1"/>
</dbReference>
<dbReference type="AlphaFoldDB" id="A0A845BSP5"/>
<dbReference type="RefSeq" id="WP_160797250.1">
    <property type="nucleotide sequence ID" value="NZ_WSSB01000010.1"/>
</dbReference>
<protein>
    <submittedName>
        <fullName evidence="4">Ribosome assembly RNA-binding protein YhbY</fullName>
    </submittedName>
</protein>
<keyword evidence="1 2" id="KW-0694">RNA-binding</keyword>
<dbReference type="SUPFAM" id="SSF75471">
    <property type="entry name" value="YhbY-like"/>
    <property type="match status" value="1"/>
</dbReference>
<dbReference type="EMBL" id="WSSB01000010">
    <property type="protein sequence ID" value="MXR37571.1"/>
    <property type="molecule type" value="Genomic_DNA"/>
</dbReference>
<evidence type="ECO:0000256" key="2">
    <source>
        <dbReference type="PROSITE-ProRule" id="PRU00626"/>
    </source>
</evidence>
<dbReference type="InterPro" id="IPR001890">
    <property type="entry name" value="RNA-binding_CRM"/>
</dbReference>
<dbReference type="GO" id="GO:0003723">
    <property type="term" value="F:RNA binding"/>
    <property type="evidence" value="ECO:0007669"/>
    <property type="project" value="UniProtKB-UniRule"/>
</dbReference>
<evidence type="ECO:0000259" key="3">
    <source>
        <dbReference type="PROSITE" id="PS51295"/>
    </source>
</evidence>